<dbReference type="Gene3D" id="3.30.190.20">
    <property type="match status" value="1"/>
</dbReference>
<comment type="subunit">
    <text evidence="10">Part of the 50S ribosomal subunit.</text>
</comment>
<evidence type="ECO:0000256" key="10">
    <source>
        <dbReference type="HAMAP-Rule" id="MF_01318"/>
    </source>
</evidence>
<dbReference type="InterPro" id="IPR028364">
    <property type="entry name" value="Ribosomal_uL1/biogenesis"/>
</dbReference>
<name>A0A7C4JMG0_STAMA</name>
<keyword evidence="4 10" id="KW-0699">rRNA-binding</keyword>
<evidence type="ECO:0000256" key="7">
    <source>
        <dbReference type="ARBA" id="ARBA00022980"/>
    </source>
</evidence>
<evidence type="ECO:0000256" key="8">
    <source>
        <dbReference type="ARBA" id="ARBA00023274"/>
    </source>
</evidence>
<dbReference type="HAMAP" id="MF_01318_A">
    <property type="entry name" value="Ribosomal_uL1_A"/>
    <property type="match status" value="1"/>
</dbReference>
<keyword evidence="5 10" id="KW-0810">Translation regulation</keyword>
<dbReference type="GO" id="GO:0000049">
    <property type="term" value="F:tRNA binding"/>
    <property type="evidence" value="ECO:0007669"/>
    <property type="project" value="UniProtKB-KW"/>
</dbReference>
<dbReference type="Pfam" id="PF00687">
    <property type="entry name" value="Ribosomal_L1"/>
    <property type="match status" value="1"/>
</dbReference>
<protein>
    <recommendedName>
        <fullName evidence="10">Large ribosomal subunit protein uL1</fullName>
    </recommendedName>
</protein>
<dbReference type="GO" id="GO:0019843">
    <property type="term" value="F:rRNA binding"/>
    <property type="evidence" value="ECO:0007669"/>
    <property type="project" value="UniProtKB-UniRule"/>
</dbReference>
<evidence type="ECO:0000256" key="1">
    <source>
        <dbReference type="ARBA" id="ARBA00010531"/>
    </source>
</evidence>
<evidence type="ECO:0000313" key="12">
    <source>
        <dbReference type="EMBL" id="HGQ74001.1"/>
    </source>
</evidence>
<dbReference type="AlphaFoldDB" id="A0A7C4JMG0"/>
<dbReference type="InterPro" id="IPR023674">
    <property type="entry name" value="Ribosomal_uL1-like"/>
</dbReference>
<organism evidence="12">
    <name type="scientific">Staphylothermus marinus</name>
    <dbReference type="NCBI Taxonomy" id="2280"/>
    <lineage>
        <taxon>Archaea</taxon>
        <taxon>Thermoproteota</taxon>
        <taxon>Thermoprotei</taxon>
        <taxon>Desulfurococcales</taxon>
        <taxon>Desulfurococcaceae</taxon>
        <taxon>Staphylothermus</taxon>
    </lineage>
</organism>
<evidence type="ECO:0000256" key="5">
    <source>
        <dbReference type="ARBA" id="ARBA00022845"/>
    </source>
</evidence>
<dbReference type="InterPro" id="IPR023669">
    <property type="entry name" value="Ribosomal_uL1_arc"/>
</dbReference>
<dbReference type="CDD" id="cd00403">
    <property type="entry name" value="Ribosomal_L1"/>
    <property type="match status" value="1"/>
</dbReference>
<evidence type="ECO:0000256" key="6">
    <source>
        <dbReference type="ARBA" id="ARBA00022884"/>
    </source>
</evidence>
<keyword evidence="3 10" id="KW-0820">tRNA-binding</keyword>
<keyword evidence="6 10" id="KW-0694">RNA-binding</keyword>
<comment type="caution">
    <text evidence="12">The sequence shown here is derived from an EMBL/GenBank/DDBJ whole genome shotgun (WGS) entry which is preliminary data.</text>
</comment>
<comment type="function">
    <text evidence="9">Probably involved in E site tRNA release. Binds directly to 23S rRNA.</text>
</comment>
<comment type="function">
    <text evidence="10">Protein L1 is also a translational repressor protein, it controls the translation of its operon by binding to its mRNA.</text>
</comment>
<keyword evidence="8 10" id="KW-0687">Ribonucleoprotein</keyword>
<proteinExistence type="inferred from homology"/>
<keyword evidence="2 10" id="KW-0678">Repressor</keyword>
<gene>
    <name evidence="10" type="primary">rpl1</name>
    <name evidence="11" type="ORF">ENU09_04345</name>
    <name evidence="12" type="ORF">ENU20_02870</name>
</gene>
<evidence type="ECO:0000256" key="2">
    <source>
        <dbReference type="ARBA" id="ARBA00022491"/>
    </source>
</evidence>
<evidence type="ECO:0000256" key="3">
    <source>
        <dbReference type="ARBA" id="ARBA00022555"/>
    </source>
</evidence>
<dbReference type="PANTHER" id="PTHR36427">
    <property type="entry name" value="54S RIBOSOMAL PROTEIN L1, MITOCHONDRIAL"/>
    <property type="match status" value="1"/>
</dbReference>
<keyword evidence="7 10" id="KW-0689">Ribosomal protein</keyword>
<dbReference type="GO" id="GO:0015934">
    <property type="term" value="C:large ribosomal subunit"/>
    <property type="evidence" value="ECO:0007669"/>
    <property type="project" value="InterPro"/>
</dbReference>
<dbReference type="InterPro" id="IPR002143">
    <property type="entry name" value="Ribosomal_uL1"/>
</dbReference>
<evidence type="ECO:0000256" key="9">
    <source>
        <dbReference type="ARBA" id="ARBA00045545"/>
    </source>
</evidence>
<dbReference type="GO" id="GO:0003735">
    <property type="term" value="F:structural constituent of ribosome"/>
    <property type="evidence" value="ECO:0007669"/>
    <property type="project" value="InterPro"/>
</dbReference>
<dbReference type="EMBL" id="DTBE01000108">
    <property type="protein sequence ID" value="HGQ59922.1"/>
    <property type="molecule type" value="Genomic_DNA"/>
</dbReference>
<dbReference type="PANTHER" id="PTHR36427:SF3">
    <property type="entry name" value="LARGE RIBOSOMAL SUBUNIT PROTEIN UL1M"/>
    <property type="match status" value="1"/>
</dbReference>
<dbReference type="GO" id="GO:0006417">
    <property type="term" value="P:regulation of translation"/>
    <property type="evidence" value="ECO:0007669"/>
    <property type="project" value="UniProtKB-KW"/>
</dbReference>
<dbReference type="InterPro" id="IPR016095">
    <property type="entry name" value="Ribosomal_uL1_3-a/b-sand"/>
</dbReference>
<dbReference type="NCBIfam" id="NF003244">
    <property type="entry name" value="PRK04203.1"/>
    <property type="match status" value="1"/>
</dbReference>
<dbReference type="EMBL" id="DTBP01000018">
    <property type="protein sequence ID" value="HGQ74001.1"/>
    <property type="molecule type" value="Genomic_DNA"/>
</dbReference>
<dbReference type="PIRSF" id="PIRSF002155">
    <property type="entry name" value="Ribosomal_L1"/>
    <property type="match status" value="1"/>
</dbReference>
<sequence length="216" mass="23794">MRDIRERFRESIKKAIELSPPRRFKQSVDLVIVLKNLNPKAQEARIRETIVLPRGRGKDLDICLVADGDMVIKAKETGGFSRIITSDELKTIDKKTAKKIAENCDWILVKIDLMSLAGRTLGPAVGPRGKILVPVPLNADLSSLLNRYKASVIARTREQLQIALPIGTVTMDLGDLVENAEAVFSYIVSKLPSGFENIDKVIVKTTQGVPVPVIIG</sequence>
<reference evidence="12" key="1">
    <citation type="journal article" date="2020" name="mSystems">
        <title>Genome- and Community-Level Interaction Insights into Carbon Utilization and Element Cycling Functions of Hydrothermarchaeota in Hydrothermal Sediment.</title>
        <authorList>
            <person name="Zhou Z."/>
            <person name="Liu Y."/>
            <person name="Xu W."/>
            <person name="Pan J."/>
            <person name="Luo Z.H."/>
            <person name="Li M."/>
        </authorList>
    </citation>
    <scope>NUCLEOTIDE SEQUENCE [LARGE SCALE GENOMIC DNA]</scope>
    <source>
        <strain evidence="11">SpSt-638</strain>
        <strain evidence="12">SpSt-648</strain>
    </source>
</reference>
<evidence type="ECO:0000313" key="11">
    <source>
        <dbReference type="EMBL" id="HGQ59922.1"/>
    </source>
</evidence>
<accession>A0A7C4JMG0</accession>
<evidence type="ECO:0000256" key="4">
    <source>
        <dbReference type="ARBA" id="ARBA00022730"/>
    </source>
</evidence>
<dbReference type="SUPFAM" id="SSF56808">
    <property type="entry name" value="Ribosomal protein L1"/>
    <property type="match status" value="1"/>
</dbReference>
<comment type="function">
    <text evidence="10">Binds directly to 23S rRNA. Probably involved in E site tRNA release.</text>
</comment>
<dbReference type="GO" id="GO:0006412">
    <property type="term" value="P:translation"/>
    <property type="evidence" value="ECO:0007669"/>
    <property type="project" value="UniProtKB-UniRule"/>
</dbReference>
<dbReference type="Gene3D" id="3.40.50.790">
    <property type="match status" value="1"/>
</dbReference>
<comment type="similarity">
    <text evidence="1 10">Belongs to the universal ribosomal protein uL1 family.</text>
</comment>